<proteinExistence type="predicted"/>
<feature type="compositionally biased region" description="Basic and acidic residues" evidence="1">
    <location>
        <begin position="176"/>
        <end position="185"/>
    </location>
</feature>
<sequence>MAKVRKASSTPKGTRKSPGTPKAATAASARRSPGTPKAAASVPSSPDAPSPGQRSEESPVGMTDTLSDPEPQPATCKADMASADGERAEGAEGSEPSTRRYFRVEGHLHLGLNLTLRKVYSESDLERRCKGDKTKLDRLQGMMSGEGDLLREVAPPPKPQSSGGKRKQDELTPPDRPLEEKEREKLKRRAMSRRICLGQLVWDCSQRPPRAAKVTAIAAERQEPFLIRHLDAPKGPSRSSFKVGDEVMVHDRVGICIWDGRPEHQYARVRWDDDGSESEILPVSQITAENRCLEEVFVSDADLAPLDLSHLLHAASKKAGTGLGEDKDIVDPLAELCGPVAIPPPRELMVRSSDTREKLAVGQVAWCHQKCRLPWPAQLLSFTEGEGSGSAPTRETCHVEKHGSSS</sequence>
<evidence type="ECO:0000313" key="3">
    <source>
        <dbReference type="EMBL" id="CAL1125970.1"/>
    </source>
</evidence>
<feature type="compositionally biased region" description="Basic and acidic residues" evidence="1">
    <location>
        <begin position="395"/>
        <end position="406"/>
    </location>
</feature>
<feature type="region of interest" description="Disordered" evidence="1">
    <location>
        <begin position="1"/>
        <end position="100"/>
    </location>
</feature>
<dbReference type="OrthoDB" id="429016at2759"/>
<gene>
    <name evidence="2" type="ORF">C1SCF055_LOCUS1165</name>
</gene>
<keyword evidence="4" id="KW-1185">Reference proteome</keyword>
<dbReference type="Proteomes" id="UP001152797">
    <property type="component" value="Unassembled WGS sequence"/>
</dbReference>
<reference evidence="2" key="1">
    <citation type="submission" date="2022-10" db="EMBL/GenBank/DDBJ databases">
        <authorList>
            <person name="Chen Y."/>
            <person name="Dougan E. K."/>
            <person name="Chan C."/>
            <person name="Rhodes N."/>
            <person name="Thang M."/>
        </authorList>
    </citation>
    <scope>NUCLEOTIDE SEQUENCE</scope>
</reference>
<feature type="region of interest" description="Disordered" evidence="1">
    <location>
        <begin position="384"/>
        <end position="406"/>
    </location>
</feature>
<evidence type="ECO:0000313" key="2">
    <source>
        <dbReference type="EMBL" id="CAI3972595.1"/>
    </source>
</evidence>
<evidence type="ECO:0000256" key="1">
    <source>
        <dbReference type="SAM" id="MobiDB-lite"/>
    </source>
</evidence>
<organism evidence="2">
    <name type="scientific">Cladocopium goreaui</name>
    <dbReference type="NCBI Taxonomy" id="2562237"/>
    <lineage>
        <taxon>Eukaryota</taxon>
        <taxon>Sar</taxon>
        <taxon>Alveolata</taxon>
        <taxon>Dinophyceae</taxon>
        <taxon>Suessiales</taxon>
        <taxon>Symbiodiniaceae</taxon>
        <taxon>Cladocopium</taxon>
    </lineage>
</organism>
<comment type="caution">
    <text evidence="2">The sequence shown here is derived from an EMBL/GenBank/DDBJ whole genome shotgun (WGS) entry which is preliminary data.</text>
</comment>
<reference evidence="3" key="2">
    <citation type="submission" date="2024-04" db="EMBL/GenBank/DDBJ databases">
        <authorList>
            <person name="Chen Y."/>
            <person name="Shah S."/>
            <person name="Dougan E. K."/>
            <person name="Thang M."/>
            <person name="Chan C."/>
        </authorList>
    </citation>
    <scope>NUCLEOTIDE SEQUENCE [LARGE SCALE GENOMIC DNA]</scope>
</reference>
<feature type="compositionally biased region" description="Low complexity" evidence="1">
    <location>
        <begin position="38"/>
        <end position="51"/>
    </location>
</feature>
<evidence type="ECO:0000313" key="4">
    <source>
        <dbReference type="Proteomes" id="UP001152797"/>
    </source>
</evidence>
<dbReference type="EMBL" id="CAMXCT010000022">
    <property type="protein sequence ID" value="CAI3972595.1"/>
    <property type="molecule type" value="Genomic_DNA"/>
</dbReference>
<feature type="region of interest" description="Disordered" evidence="1">
    <location>
        <begin position="131"/>
        <end position="185"/>
    </location>
</feature>
<protein>
    <submittedName>
        <fullName evidence="2">Uncharacterized protein</fullName>
    </submittedName>
</protein>
<accession>A0A9P1BHG4</accession>
<name>A0A9P1BHG4_9DINO</name>
<dbReference type="EMBL" id="CAMXCT030000022">
    <property type="protein sequence ID" value="CAL4759907.1"/>
    <property type="molecule type" value="Genomic_DNA"/>
</dbReference>
<dbReference type="EMBL" id="CAMXCT020000022">
    <property type="protein sequence ID" value="CAL1125970.1"/>
    <property type="molecule type" value="Genomic_DNA"/>
</dbReference>
<dbReference type="AlphaFoldDB" id="A0A9P1BHG4"/>